<evidence type="ECO:0000256" key="2">
    <source>
        <dbReference type="ARBA" id="ARBA00009045"/>
    </source>
</evidence>
<comment type="caution">
    <text evidence="9">The sequence shown here is derived from an EMBL/GenBank/DDBJ whole genome shotgun (WGS) entry which is preliminary data.</text>
</comment>
<evidence type="ECO:0000256" key="6">
    <source>
        <dbReference type="ARBA" id="ARBA00023136"/>
    </source>
</evidence>
<comment type="similarity">
    <text evidence="2">Belongs to the peptidase S54 family.</text>
</comment>
<keyword evidence="9" id="KW-0645">Protease</keyword>
<feature type="transmembrane region" description="Helical" evidence="7">
    <location>
        <begin position="76"/>
        <end position="96"/>
    </location>
</feature>
<dbReference type="EMBL" id="BAABIS010000001">
    <property type="protein sequence ID" value="GAA4874361.1"/>
    <property type="molecule type" value="Genomic_DNA"/>
</dbReference>
<feature type="transmembrane region" description="Helical" evidence="7">
    <location>
        <begin position="186"/>
        <end position="207"/>
    </location>
</feature>
<dbReference type="PANTHER" id="PTHR43731:SF14">
    <property type="entry name" value="PRESENILIN-ASSOCIATED RHOMBOID-LIKE PROTEIN, MITOCHONDRIAL"/>
    <property type="match status" value="1"/>
</dbReference>
<keyword evidence="10" id="KW-1185">Reference proteome</keyword>
<feature type="domain" description="Peptidase S54 rhomboid" evidence="8">
    <location>
        <begin position="141"/>
        <end position="279"/>
    </location>
</feature>
<evidence type="ECO:0000313" key="10">
    <source>
        <dbReference type="Proteomes" id="UP001501752"/>
    </source>
</evidence>
<keyword evidence="6 7" id="KW-0472">Membrane</keyword>
<evidence type="ECO:0000256" key="4">
    <source>
        <dbReference type="ARBA" id="ARBA00022801"/>
    </source>
</evidence>
<evidence type="ECO:0000313" key="9">
    <source>
        <dbReference type="EMBL" id="GAA4874361.1"/>
    </source>
</evidence>
<dbReference type="Pfam" id="PF01694">
    <property type="entry name" value="Rhomboid"/>
    <property type="match status" value="1"/>
</dbReference>
<evidence type="ECO:0000256" key="7">
    <source>
        <dbReference type="SAM" id="Phobius"/>
    </source>
</evidence>
<feature type="transmembrane region" description="Helical" evidence="7">
    <location>
        <begin position="213"/>
        <end position="231"/>
    </location>
</feature>
<dbReference type="InterPro" id="IPR022764">
    <property type="entry name" value="Peptidase_S54_rhomboid_dom"/>
</dbReference>
<dbReference type="RefSeq" id="WP_345700198.1">
    <property type="nucleotide sequence ID" value="NZ_BAABIS010000001.1"/>
</dbReference>
<dbReference type="SUPFAM" id="SSF144091">
    <property type="entry name" value="Rhomboid-like"/>
    <property type="match status" value="1"/>
</dbReference>
<keyword evidence="4" id="KW-0378">Hydrolase</keyword>
<accession>A0ABP9EEB9</accession>
<organism evidence="9 10">
    <name type="scientific">Kitasatospora terrestris</name>
    <dbReference type="NCBI Taxonomy" id="258051"/>
    <lineage>
        <taxon>Bacteria</taxon>
        <taxon>Bacillati</taxon>
        <taxon>Actinomycetota</taxon>
        <taxon>Actinomycetes</taxon>
        <taxon>Kitasatosporales</taxon>
        <taxon>Streptomycetaceae</taxon>
        <taxon>Kitasatospora</taxon>
    </lineage>
</organism>
<evidence type="ECO:0000256" key="1">
    <source>
        <dbReference type="ARBA" id="ARBA00004141"/>
    </source>
</evidence>
<evidence type="ECO:0000259" key="8">
    <source>
        <dbReference type="Pfam" id="PF01694"/>
    </source>
</evidence>
<dbReference type="Proteomes" id="UP001501752">
    <property type="component" value="Unassembled WGS sequence"/>
</dbReference>
<feature type="transmembrane region" description="Helical" evidence="7">
    <location>
        <begin position="150"/>
        <end position="174"/>
    </location>
</feature>
<keyword evidence="5 7" id="KW-1133">Transmembrane helix</keyword>
<dbReference type="InterPro" id="IPR035952">
    <property type="entry name" value="Rhomboid-like_sf"/>
</dbReference>
<dbReference type="Gene3D" id="1.20.1540.10">
    <property type="entry name" value="Rhomboid-like"/>
    <property type="match status" value="1"/>
</dbReference>
<gene>
    <name evidence="9" type="ORF">GCM10023235_61970</name>
</gene>
<dbReference type="PANTHER" id="PTHR43731">
    <property type="entry name" value="RHOMBOID PROTEASE"/>
    <property type="match status" value="1"/>
</dbReference>
<reference evidence="10" key="1">
    <citation type="journal article" date="2019" name="Int. J. Syst. Evol. Microbiol.">
        <title>The Global Catalogue of Microorganisms (GCM) 10K type strain sequencing project: providing services to taxonomists for standard genome sequencing and annotation.</title>
        <authorList>
            <consortium name="The Broad Institute Genomics Platform"/>
            <consortium name="The Broad Institute Genome Sequencing Center for Infectious Disease"/>
            <person name="Wu L."/>
            <person name="Ma J."/>
        </authorList>
    </citation>
    <scope>NUCLEOTIDE SEQUENCE [LARGE SCALE GENOMIC DNA]</scope>
    <source>
        <strain evidence="10">JCM 13006</strain>
    </source>
</reference>
<dbReference type="GO" id="GO:0008233">
    <property type="term" value="F:peptidase activity"/>
    <property type="evidence" value="ECO:0007669"/>
    <property type="project" value="UniProtKB-KW"/>
</dbReference>
<comment type="subcellular location">
    <subcellularLocation>
        <location evidence="1">Membrane</location>
        <topology evidence="1">Multi-pass membrane protein</topology>
    </subcellularLocation>
</comment>
<dbReference type="GO" id="GO:0006508">
    <property type="term" value="P:proteolysis"/>
    <property type="evidence" value="ECO:0007669"/>
    <property type="project" value="UniProtKB-KW"/>
</dbReference>
<sequence length="324" mass="34454">MDADHTADPGPGTEPPAPAVCFRHPDRESYVRCARCDRYACPECRREASVGYQCVECVREGNAGVRQARSVFGGPTAVTPVATVVLMAVNLIAYVIELVRPAFVDRFEMVGQTVIGPDGGHYLVHSTALPPGFDGVGVAQGEWYRLITGAFLHLPLTGGPTAILHILFNMYWLWILGRAVEQQLGAVRYLALYLASALGGSVAVYLLNSPGQSAVGASGAIFGLAGAYFVLSRRLHHDPLGGKQLLITFVIWMVISAGFTSWQGHLGGLLTGLAVGSVFAYAPRRRRDVQGAVQAVGVVALVGLLIVLVAVRTADITASMPWSA</sequence>
<feature type="transmembrane region" description="Helical" evidence="7">
    <location>
        <begin position="243"/>
        <end position="260"/>
    </location>
</feature>
<proteinExistence type="inferred from homology"/>
<feature type="transmembrane region" description="Helical" evidence="7">
    <location>
        <begin position="295"/>
        <end position="314"/>
    </location>
</feature>
<protein>
    <submittedName>
        <fullName evidence="9">Rhomboid family intramembrane serine protease</fullName>
    </submittedName>
</protein>
<dbReference type="InterPro" id="IPR050925">
    <property type="entry name" value="Rhomboid_protease_S54"/>
</dbReference>
<keyword evidence="3 7" id="KW-0812">Transmembrane</keyword>
<evidence type="ECO:0000256" key="5">
    <source>
        <dbReference type="ARBA" id="ARBA00022989"/>
    </source>
</evidence>
<name>A0ABP9EEB9_9ACTN</name>
<evidence type="ECO:0000256" key="3">
    <source>
        <dbReference type="ARBA" id="ARBA00022692"/>
    </source>
</evidence>